<feature type="domain" description="ABC transporter" evidence="11">
    <location>
        <begin position="404"/>
        <end position="623"/>
    </location>
</feature>
<dbReference type="FunFam" id="1.20.1560.10:FF:000006">
    <property type="entry name" value="ATP-binding cassette, sub-family C (CFTR/MRP), member 9"/>
    <property type="match status" value="1"/>
</dbReference>
<dbReference type="GeneID" id="115877560"/>
<dbReference type="InterPro" id="IPR044726">
    <property type="entry name" value="ABCC_6TM_D2"/>
</dbReference>
<dbReference type="GO" id="GO:0140359">
    <property type="term" value="F:ABC-type transporter activity"/>
    <property type="evidence" value="ECO:0007669"/>
    <property type="project" value="InterPro"/>
</dbReference>
<keyword evidence="5" id="KW-0547">Nucleotide-binding</keyword>
<feature type="transmembrane region" description="Helical" evidence="10">
    <location>
        <begin position="927"/>
        <end position="949"/>
    </location>
</feature>
<dbReference type="RefSeq" id="XP_030749662.1">
    <property type="nucleotide sequence ID" value="XM_030893802.1"/>
</dbReference>
<feature type="domain" description="ABC transporter" evidence="11">
    <location>
        <begin position="1018"/>
        <end position="1246"/>
    </location>
</feature>
<dbReference type="Proteomes" id="UP000504635">
    <property type="component" value="Unplaced"/>
</dbReference>
<dbReference type="InParanoid" id="A0A6J2XEI4"/>
<dbReference type="InterPro" id="IPR027417">
    <property type="entry name" value="P-loop_NTPase"/>
</dbReference>
<feature type="transmembrane region" description="Helical" evidence="10">
    <location>
        <begin position="308"/>
        <end position="335"/>
    </location>
</feature>
<dbReference type="InterPro" id="IPR003439">
    <property type="entry name" value="ABC_transporter-like_ATP-bd"/>
</dbReference>
<dbReference type="CDD" id="cd18580">
    <property type="entry name" value="ABC_6TM_ABCC_D2"/>
    <property type="match status" value="1"/>
</dbReference>
<feature type="region of interest" description="Disordered" evidence="9">
    <location>
        <begin position="625"/>
        <end position="650"/>
    </location>
</feature>
<protein>
    <submittedName>
        <fullName evidence="14">Probable multidrug resistance-associated protein lethal(2)03659</fullName>
    </submittedName>
</protein>
<dbReference type="SUPFAM" id="SSF52540">
    <property type="entry name" value="P-loop containing nucleoside triphosphate hydrolases"/>
    <property type="match status" value="2"/>
</dbReference>
<feature type="transmembrane region" description="Helical" evidence="10">
    <location>
        <begin position="840"/>
        <end position="862"/>
    </location>
</feature>
<comment type="subcellular location">
    <subcellularLocation>
        <location evidence="1">Membrane</location>
        <topology evidence="1">Multi-pass membrane protein</topology>
    </subcellularLocation>
</comment>
<keyword evidence="8 10" id="KW-0472">Membrane</keyword>
<evidence type="ECO:0000256" key="4">
    <source>
        <dbReference type="ARBA" id="ARBA00022737"/>
    </source>
</evidence>
<dbReference type="PROSITE" id="PS50929">
    <property type="entry name" value="ABC_TM1F"/>
    <property type="match status" value="2"/>
</dbReference>
<evidence type="ECO:0000313" key="13">
    <source>
        <dbReference type="Proteomes" id="UP000504635"/>
    </source>
</evidence>
<feature type="domain" description="ABC transmembrane type-1" evidence="12">
    <location>
        <begin position="709"/>
        <end position="985"/>
    </location>
</feature>
<dbReference type="PANTHER" id="PTHR24223">
    <property type="entry name" value="ATP-BINDING CASSETTE SUB-FAMILY C"/>
    <property type="match status" value="1"/>
</dbReference>
<dbReference type="CDD" id="cd03250">
    <property type="entry name" value="ABCC_MRP_domain1"/>
    <property type="match status" value="1"/>
</dbReference>
<dbReference type="InterPro" id="IPR044746">
    <property type="entry name" value="ABCC_6TM_D1"/>
</dbReference>
<dbReference type="PANTHER" id="PTHR24223:SF448">
    <property type="entry name" value="FI20146P1-RELATED"/>
    <property type="match status" value="1"/>
</dbReference>
<feature type="transmembrane region" description="Helical" evidence="10">
    <location>
        <begin position="747"/>
        <end position="767"/>
    </location>
</feature>
<dbReference type="GO" id="GO:0005524">
    <property type="term" value="F:ATP binding"/>
    <property type="evidence" value="ECO:0007669"/>
    <property type="project" value="UniProtKB-KW"/>
</dbReference>
<evidence type="ECO:0000256" key="10">
    <source>
        <dbReference type="SAM" id="Phobius"/>
    </source>
</evidence>
<evidence type="ECO:0000256" key="6">
    <source>
        <dbReference type="ARBA" id="ARBA00022840"/>
    </source>
</evidence>
<evidence type="ECO:0000256" key="8">
    <source>
        <dbReference type="ARBA" id="ARBA00023136"/>
    </source>
</evidence>
<keyword evidence="6" id="KW-0067">ATP-binding</keyword>
<dbReference type="FunFam" id="1.20.1560.10:FF:000014">
    <property type="entry name" value="Multidrug resistance-associated protein member 4"/>
    <property type="match status" value="1"/>
</dbReference>
<evidence type="ECO:0000256" key="1">
    <source>
        <dbReference type="ARBA" id="ARBA00004141"/>
    </source>
</evidence>
<dbReference type="Pfam" id="PF00005">
    <property type="entry name" value="ABC_tran"/>
    <property type="match status" value="2"/>
</dbReference>
<keyword evidence="7 10" id="KW-1133">Transmembrane helix</keyword>
<dbReference type="InterPro" id="IPR003593">
    <property type="entry name" value="AAA+_ATPase"/>
</dbReference>
<evidence type="ECO:0000259" key="12">
    <source>
        <dbReference type="PROSITE" id="PS50929"/>
    </source>
</evidence>
<dbReference type="KEGG" id="soy:115877560"/>
<sequence length="1256" mass="143177">MDFSGKEIRKQNPKEKANIFSLLTFIYTRKIFGKALKNDLEEEDLYEVLKSMNSDKCGEKIENQWKTEHLKETPSFARMVWSRFGMKYAFIGFLLFSHKIFNLAVEPFSMSSLVACYKTHNTCTQTDLYIYAATVVGINVFNCFFWHNYIIYVQEFAIKIRTSFCSLVYRKALKLTPSAMNEISLGNIVTLITKDVHVFEESIWLFNDMWIGIVSSTFICYLLINKMGWIALIGISFLIVVIPLQIFIGKWITTLRLRIGKKTDERLQITQEILSSIRIIKLYTWEKFFNNEVNDKRKKEVNIMQITFYLKSVLVCLGILASRLGFYILIVAYVWLGYIPDAQLVYYVFTLFNQLRWLLGVSIPMGMGRAAELLAAIYRINRVLKAEELQKENDHYDPTVKPKLLLQNATVTINTRLALQDVSLAIDSGLNIVTGPVGSGKSSLLKAFLQDYPLESGSISTIGRISYASQDPWLFPSSIKQNILFGEKYNKTRYEEVVKVCALTYDLNILDKGDQTIVADNGINLSKGQQARVNLARAIYKESEIYLLDDSLTALDAHVQDFIFEECIKKFLRDKIVVLVTQTVHHIADCDNVIIMEHSKIKSSGSPTRISMEELTQLIGSDDEMEKEVIEESNESTDTKEEKKDESDKLLETEQTTKRKIYHEEKKKGDVSFRIYWKYFTYGGGLCLISVIAVIFIVAQGTETYGEKLIAMWIDSQQLEVDLKQENQTDTQQFEDAVANKNFYIKLYSAMIGSSIILLLVRAYMLFDFCRRASIKLHKVMSTTVINAIMSFFDTHFIGNVLNRFSQDLINIDEFLPHTISEAMRVTISIAGIVVNVSLIYWHFLIPASVLFVLTFVVRRIYMPTGRSLKRLEAATRSPLVGHLNASLEGLTTIRAYKAEDILKEEFDRHQDLYTSAHYMLICTMRAFGFSLDFLCSILIALVISRFVFFDNGASAGNVGLVISQVFMLAGNVQWGVRQWADLENQMTSVERALEYTEIKQEKKEGSKIDNWPTEGQIRYENVSLSYGNKENVLKNLNFVVEPTQKIGICGRTGAGKSSIISSLFRLYEVKGKILIDGINIKHLSIEFLRQSVAIIPQDPVLFTGTVRSNIDPYHIYSDEEIWKLLDKVHLKGSILTLSMPINENAPALSSGQRQLICLARAIIRRNRIVVLDEATANMDPKTDAMLHDAIKENFAGCTIISIAHRLHTIIDSDKIMVLDRGEIKEFDSPAKLLANKDGMFYKMVEQAGLTHHLKG</sequence>
<keyword evidence="13" id="KW-1185">Reference proteome</keyword>
<feature type="transmembrane region" description="Helical" evidence="10">
    <location>
        <begin position="128"/>
        <end position="151"/>
    </location>
</feature>
<dbReference type="AlphaFoldDB" id="A0A6J2XEI4"/>
<dbReference type="Gene3D" id="1.20.1560.10">
    <property type="entry name" value="ABC transporter type 1, transmembrane domain"/>
    <property type="match status" value="2"/>
</dbReference>
<evidence type="ECO:0000259" key="11">
    <source>
        <dbReference type="PROSITE" id="PS50893"/>
    </source>
</evidence>
<dbReference type="GO" id="GO:0016887">
    <property type="term" value="F:ATP hydrolysis activity"/>
    <property type="evidence" value="ECO:0007669"/>
    <property type="project" value="InterPro"/>
</dbReference>
<accession>A0A6J2XEI4</accession>
<evidence type="ECO:0000256" key="3">
    <source>
        <dbReference type="ARBA" id="ARBA00022692"/>
    </source>
</evidence>
<dbReference type="InterPro" id="IPR017871">
    <property type="entry name" value="ABC_transporter-like_CS"/>
</dbReference>
<organism evidence="13 14">
    <name type="scientific">Sitophilus oryzae</name>
    <name type="common">Rice weevil</name>
    <name type="synonym">Curculio oryzae</name>
    <dbReference type="NCBI Taxonomy" id="7048"/>
    <lineage>
        <taxon>Eukaryota</taxon>
        <taxon>Metazoa</taxon>
        <taxon>Ecdysozoa</taxon>
        <taxon>Arthropoda</taxon>
        <taxon>Hexapoda</taxon>
        <taxon>Insecta</taxon>
        <taxon>Pterygota</taxon>
        <taxon>Neoptera</taxon>
        <taxon>Endopterygota</taxon>
        <taxon>Coleoptera</taxon>
        <taxon>Polyphaga</taxon>
        <taxon>Cucujiformia</taxon>
        <taxon>Curculionidae</taxon>
        <taxon>Dryophthorinae</taxon>
        <taxon>Sitophilus</taxon>
    </lineage>
</organism>
<dbReference type="PROSITE" id="PS00211">
    <property type="entry name" value="ABC_TRANSPORTER_1"/>
    <property type="match status" value="2"/>
</dbReference>
<dbReference type="OrthoDB" id="6500128at2759"/>
<feature type="transmembrane region" description="Helical" evidence="10">
    <location>
        <begin position="88"/>
        <end position="108"/>
    </location>
</feature>
<feature type="transmembrane region" description="Helical" evidence="10">
    <location>
        <begin position="355"/>
        <end position="378"/>
    </location>
</feature>
<feature type="domain" description="ABC transmembrane type-1" evidence="12">
    <location>
        <begin position="89"/>
        <end position="360"/>
    </location>
</feature>
<feature type="compositionally biased region" description="Basic and acidic residues" evidence="9">
    <location>
        <begin position="637"/>
        <end position="650"/>
    </location>
</feature>
<dbReference type="FunFam" id="3.40.50.300:FF:000163">
    <property type="entry name" value="Multidrug resistance-associated protein member 4"/>
    <property type="match status" value="1"/>
</dbReference>
<feature type="transmembrane region" description="Helical" evidence="10">
    <location>
        <begin position="203"/>
        <end position="224"/>
    </location>
</feature>
<evidence type="ECO:0000256" key="2">
    <source>
        <dbReference type="ARBA" id="ARBA00022448"/>
    </source>
</evidence>
<feature type="compositionally biased region" description="Acidic residues" evidence="9">
    <location>
        <begin position="625"/>
        <end position="635"/>
    </location>
</feature>
<dbReference type="Pfam" id="PF00664">
    <property type="entry name" value="ABC_membrane"/>
    <property type="match status" value="2"/>
</dbReference>
<feature type="transmembrane region" description="Helical" evidence="10">
    <location>
        <begin position="676"/>
        <end position="699"/>
    </location>
</feature>
<dbReference type="GO" id="GO:0016020">
    <property type="term" value="C:membrane"/>
    <property type="evidence" value="ECO:0007669"/>
    <property type="project" value="UniProtKB-SubCell"/>
</dbReference>
<evidence type="ECO:0000256" key="9">
    <source>
        <dbReference type="SAM" id="MobiDB-lite"/>
    </source>
</evidence>
<dbReference type="FunFam" id="3.40.50.300:FF:000973">
    <property type="entry name" value="Multidrug resistance-associated protein 4"/>
    <property type="match status" value="1"/>
</dbReference>
<evidence type="ECO:0000256" key="7">
    <source>
        <dbReference type="ARBA" id="ARBA00022989"/>
    </source>
</evidence>
<dbReference type="InterPro" id="IPR011527">
    <property type="entry name" value="ABC1_TM_dom"/>
</dbReference>
<gene>
    <name evidence="14" type="primary">LOC115877560</name>
</gene>
<name>A0A6J2XEI4_SITOR</name>
<dbReference type="CDD" id="cd03244">
    <property type="entry name" value="ABCC_MRP_domain2"/>
    <property type="match status" value="1"/>
</dbReference>
<feature type="transmembrane region" description="Helical" evidence="10">
    <location>
        <begin position="230"/>
        <end position="252"/>
    </location>
</feature>
<dbReference type="SMART" id="SM00382">
    <property type="entry name" value="AAA"/>
    <property type="match status" value="2"/>
</dbReference>
<feature type="transmembrane region" description="Helical" evidence="10">
    <location>
        <begin position="779"/>
        <end position="799"/>
    </location>
</feature>
<dbReference type="InterPro" id="IPR036640">
    <property type="entry name" value="ABC1_TM_sf"/>
</dbReference>
<dbReference type="CDD" id="cd18579">
    <property type="entry name" value="ABC_6TM_ABCC_D1"/>
    <property type="match status" value="1"/>
</dbReference>
<evidence type="ECO:0000313" key="14">
    <source>
        <dbReference type="RefSeq" id="XP_030749662.1"/>
    </source>
</evidence>
<reference evidence="14" key="1">
    <citation type="submission" date="2025-08" db="UniProtKB">
        <authorList>
            <consortium name="RefSeq"/>
        </authorList>
    </citation>
    <scope>IDENTIFICATION</scope>
    <source>
        <tissue evidence="14">Gonads</tissue>
    </source>
</reference>
<proteinExistence type="predicted"/>
<dbReference type="PROSITE" id="PS50893">
    <property type="entry name" value="ABC_TRANSPORTER_2"/>
    <property type="match status" value="2"/>
</dbReference>
<evidence type="ECO:0000256" key="5">
    <source>
        <dbReference type="ARBA" id="ARBA00022741"/>
    </source>
</evidence>
<keyword evidence="2" id="KW-0813">Transport</keyword>
<dbReference type="SUPFAM" id="SSF90123">
    <property type="entry name" value="ABC transporter transmembrane region"/>
    <property type="match status" value="2"/>
</dbReference>
<dbReference type="InterPro" id="IPR050173">
    <property type="entry name" value="ABC_transporter_C-like"/>
</dbReference>
<keyword evidence="4" id="KW-0677">Repeat</keyword>
<dbReference type="Gene3D" id="3.40.50.300">
    <property type="entry name" value="P-loop containing nucleotide triphosphate hydrolases"/>
    <property type="match status" value="2"/>
</dbReference>
<keyword evidence="3 10" id="KW-0812">Transmembrane</keyword>